<evidence type="ECO:0000256" key="1">
    <source>
        <dbReference type="SAM" id="MobiDB-lite"/>
    </source>
</evidence>
<reference evidence="3 4" key="1">
    <citation type="submission" date="2014-03" db="EMBL/GenBank/DDBJ databases">
        <authorList>
            <person name="Sibley D."/>
            <person name="Venepally P."/>
            <person name="Karamycheva S."/>
            <person name="Hadjithomas M."/>
            <person name="Khan A."/>
            <person name="Brunk B."/>
            <person name="Roos D."/>
            <person name="Caler E."/>
            <person name="Lorenzi H."/>
        </authorList>
    </citation>
    <scope>NUCLEOTIDE SEQUENCE [LARGE SCALE GENOMIC DNA]</scope>
    <source>
        <strain evidence="4">p89</strain>
    </source>
</reference>
<keyword evidence="2" id="KW-0472">Membrane</keyword>
<dbReference type="Proteomes" id="UP000028828">
    <property type="component" value="Unassembled WGS sequence"/>
</dbReference>
<dbReference type="EMBL" id="AEYI02002442">
    <property type="protein sequence ID" value="KFG28251.1"/>
    <property type="molecule type" value="Genomic_DNA"/>
</dbReference>
<name>A0A086J7Y3_TOXGO</name>
<feature type="transmembrane region" description="Helical" evidence="2">
    <location>
        <begin position="110"/>
        <end position="135"/>
    </location>
</feature>
<accession>A0A086J7Y3</accession>
<feature type="compositionally biased region" description="Basic and acidic residues" evidence="1">
    <location>
        <begin position="43"/>
        <end position="53"/>
    </location>
</feature>
<gene>
    <name evidence="3" type="ORF">TGP89_301355</name>
</gene>
<keyword evidence="2 3" id="KW-0812">Transmembrane</keyword>
<sequence length="136" mass="15903">MSERRPKYGYGEKGRSPRRETGNAAHKEVFRVIAFLREVRERQTGERMRDAETRPTAVPPSKQRTRLFQRPFKGSRRSSSSPDLNQHSYACAYKNALACMYIHVNSHVYTCVYACAHAYICIYIYICVYVLIHIFF</sequence>
<protein>
    <submittedName>
        <fullName evidence="3">Putative transmembrane protein</fullName>
    </submittedName>
</protein>
<dbReference type="AlphaFoldDB" id="A0A086J7Y3"/>
<evidence type="ECO:0000256" key="2">
    <source>
        <dbReference type="SAM" id="Phobius"/>
    </source>
</evidence>
<feature type="region of interest" description="Disordered" evidence="1">
    <location>
        <begin position="1"/>
        <end position="24"/>
    </location>
</feature>
<evidence type="ECO:0000313" key="3">
    <source>
        <dbReference type="EMBL" id="KFG28251.1"/>
    </source>
</evidence>
<evidence type="ECO:0000313" key="4">
    <source>
        <dbReference type="Proteomes" id="UP000028828"/>
    </source>
</evidence>
<keyword evidence="2" id="KW-1133">Transmembrane helix</keyword>
<proteinExistence type="predicted"/>
<comment type="caution">
    <text evidence="3">The sequence shown here is derived from an EMBL/GenBank/DDBJ whole genome shotgun (WGS) entry which is preliminary data.</text>
</comment>
<dbReference type="VEuPathDB" id="ToxoDB:TGP89_301355"/>
<organism evidence="3 4">
    <name type="scientific">Toxoplasma gondii p89</name>
    <dbReference type="NCBI Taxonomy" id="943119"/>
    <lineage>
        <taxon>Eukaryota</taxon>
        <taxon>Sar</taxon>
        <taxon>Alveolata</taxon>
        <taxon>Apicomplexa</taxon>
        <taxon>Conoidasida</taxon>
        <taxon>Coccidia</taxon>
        <taxon>Eucoccidiorida</taxon>
        <taxon>Eimeriorina</taxon>
        <taxon>Sarcocystidae</taxon>
        <taxon>Toxoplasma</taxon>
    </lineage>
</organism>
<feature type="region of interest" description="Disordered" evidence="1">
    <location>
        <begin position="43"/>
        <end position="84"/>
    </location>
</feature>